<comment type="caution">
    <text evidence="2">The sequence shown here is derived from an EMBL/GenBank/DDBJ whole genome shotgun (WGS) entry which is preliminary data.</text>
</comment>
<proteinExistence type="predicted"/>
<organism evidence="2 3">
    <name type="scientific">Rhizophagus clarus</name>
    <dbReference type="NCBI Taxonomy" id="94130"/>
    <lineage>
        <taxon>Eukaryota</taxon>
        <taxon>Fungi</taxon>
        <taxon>Fungi incertae sedis</taxon>
        <taxon>Mucoromycota</taxon>
        <taxon>Glomeromycotina</taxon>
        <taxon>Glomeromycetes</taxon>
        <taxon>Glomerales</taxon>
        <taxon>Glomeraceae</taxon>
        <taxon>Rhizophagus</taxon>
    </lineage>
</organism>
<accession>A0A8H3QQK4</accession>
<evidence type="ECO:0000313" key="3">
    <source>
        <dbReference type="Proteomes" id="UP000615446"/>
    </source>
</evidence>
<protein>
    <submittedName>
        <fullName evidence="2">Uncharacterized protein</fullName>
    </submittedName>
</protein>
<dbReference type="Proteomes" id="UP000615446">
    <property type="component" value="Unassembled WGS sequence"/>
</dbReference>
<feature type="compositionally biased region" description="Polar residues" evidence="1">
    <location>
        <begin position="11"/>
        <end position="23"/>
    </location>
</feature>
<reference evidence="2" key="1">
    <citation type="submission" date="2019-10" db="EMBL/GenBank/DDBJ databases">
        <title>Conservation and host-specific expression of non-tandemly repeated heterogenous ribosome RNA gene in arbuscular mycorrhizal fungi.</title>
        <authorList>
            <person name="Maeda T."/>
            <person name="Kobayashi Y."/>
            <person name="Nakagawa T."/>
            <person name="Ezawa T."/>
            <person name="Yamaguchi K."/>
            <person name="Bino T."/>
            <person name="Nishimoto Y."/>
            <person name="Shigenobu S."/>
            <person name="Kawaguchi M."/>
        </authorList>
    </citation>
    <scope>NUCLEOTIDE SEQUENCE</scope>
    <source>
        <strain evidence="2">HR1</strain>
    </source>
</reference>
<feature type="region of interest" description="Disordered" evidence="1">
    <location>
        <begin position="1"/>
        <end position="26"/>
    </location>
</feature>
<evidence type="ECO:0000313" key="2">
    <source>
        <dbReference type="EMBL" id="GES85384.1"/>
    </source>
</evidence>
<name>A0A8H3QQK4_9GLOM</name>
<sequence>MGKTSKYAESCVTNTSPNGSLKGTNPLGEIKEKIPVSMVNINNFAIPGPSNSNIDDDDEDLEKCAFNAGWPS</sequence>
<dbReference type="EMBL" id="BLAL01000119">
    <property type="protein sequence ID" value="GES85384.1"/>
    <property type="molecule type" value="Genomic_DNA"/>
</dbReference>
<dbReference type="AlphaFoldDB" id="A0A8H3QQK4"/>
<evidence type="ECO:0000256" key="1">
    <source>
        <dbReference type="SAM" id="MobiDB-lite"/>
    </source>
</evidence>
<gene>
    <name evidence="2" type="ORF">RCL2_001248500</name>
</gene>
<dbReference type="OrthoDB" id="2149224at2759"/>